<keyword evidence="2" id="KW-0812">Transmembrane</keyword>
<keyword evidence="2" id="KW-1133">Transmembrane helix</keyword>
<dbReference type="AlphaFoldDB" id="A0A2N3XZ71"/>
<gene>
    <name evidence="3" type="ORF">A8926_3693</name>
</gene>
<feature type="region of interest" description="Disordered" evidence="1">
    <location>
        <begin position="172"/>
        <end position="209"/>
    </location>
</feature>
<feature type="transmembrane region" description="Helical" evidence="2">
    <location>
        <begin position="129"/>
        <end position="148"/>
    </location>
</feature>
<name>A0A2N3XZ71_SACSN</name>
<accession>A0A2N3XZ71</accession>
<sequence>MTTFPTTPGWRMSMTNQGYPHPSQPGGFYGAPSSGEAPRRPAVLELAAGTWAAVAVLFWLLGAMASEGAILASLIFGAILAAIFLFGCWKVRSGSNGWRVFFTIISGCYAVLVPFGLLDPEWGIDRKALSVLIGALCVVGLVCSWLPASNRYYRDNAEYRRARKAQQFAEFVRDNPPPESLRRKMFSNQPPQPPIPPGPPSQNEPPHHS</sequence>
<dbReference type="EMBL" id="PJNB01000001">
    <property type="protein sequence ID" value="PKW15911.1"/>
    <property type="molecule type" value="Genomic_DNA"/>
</dbReference>
<dbReference type="STRING" id="994479.GCA_000194155_03524"/>
<evidence type="ECO:0000256" key="2">
    <source>
        <dbReference type="SAM" id="Phobius"/>
    </source>
</evidence>
<feature type="transmembrane region" description="Helical" evidence="2">
    <location>
        <begin position="100"/>
        <end position="117"/>
    </location>
</feature>
<feature type="transmembrane region" description="Helical" evidence="2">
    <location>
        <begin position="68"/>
        <end position="88"/>
    </location>
</feature>
<keyword evidence="4" id="KW-1185">Reference proteome</keyword>
<protein>
    <submittedName>
        <fullName evidence="3">Uncharacterized protein</fullName>
    </submittedName>
</protein>
<proteinExistence type="predicted"/>
<comment type="caution">
    <text evidence="3">The sequence shown here is derived from an EMBL/GenBank/DDBJ whole genome shotgun (WGS) entry which is preliminary data.</text>
</comment>
<evidence type="ECO:0000256" key="1">
    <source>
        <dbReference type="SAM" id="MobiDB-lite"/>
    </source>
</evidence>
<feature type="compositionally biased region" description="Pro residues" evidence="1">
    <location>
        <begin position="190"/>
        <end position="203"/>
    </location>
</feature>
<evidence type="ECO:0000313" key="3">
    <source>
        <dbReference type="EMBL" id="PKW15911.1"/>
    </source>
</evidence>
<evidence type="ECO:0000313" key="4">
    <source>
        <dbReference type="Proteomes" id="UP000233786"/>
    </source>
</evidence>
<dbReference type="Proteomes" id="UP000233786">
    <property type="component" value="Unassembled WGS sequence"/>
</dbReference>
<reference evidence="3" key="1">
    <citation type="submission" date="2017-12" db="EMBL/GenBank/DDBJ databases">
        <title>Sequencing the genomes of 1000 Actinobacteria strains.</title>
        <authorList>
            <person name="Klenk H.-P."/>
        </authorList>
    </citation>
    <scope>NUCLEOTIDE SEQUENCE [LARGE SCALE GENOMIC DNA]</scope>
    <source>
        <strain evidence="3">DSM 44228</strain>
    </source>
</reference>
<organism evidence="3 4">
    <name type="scientific">Saccharopolyspora spinosa</name>
    <dbReference type="NCBI Taxonomy" id="60894"/>
    <lineage>
        <taxon>Bacteria</taxon>
        <taxon>Bacillati</taxon>
        <taxon>Actinomycetota</taxon>
        <taxon>Actinomycetes</taxon>
        <taxon>Pseudonocardiales</taxon>
        <taxon>Pseudonocardiaceae</taxon>
        <taxon>Saccharopolyspora</taxon>
    </lineage>
</organism>
<keyword evidence="2" id="KW-0472">Membrane</keyword>
<feature type="transmembrane region" description="Helical" evidence="2">
    <location>
        <begin position="42"/>
        <end position="62"/>
    </location>
</feature>